<reference evidence="1 2" key="1">
    <citation type="submission" date="2018-06" db="EMBL/GenBank/DDBJ databases">
        <authorList>
            <consortium name="Pathogen Informatics"/>
            <person name="Doyle S."/>
        </authorList>
    </citation>
    <scope>NUCLEOTIDE SEQUENCE [LARGE SCALE GENOMIC DNA]</scope>
    <source>
        <strain evidence="1 2">NCTC7303</strain>
    </source>
</reference>
<dbReference type="AlphaFoldDB" id="A0A379SQ34"/>
<proteinExistence type="predicted"/>
<sequence>MSGSDLLAVLTKYGYHETPTDARGERDGTVQRRVRSGSATTNVRVIKISAPKEALEI</sequence>
<name>A0A379SQ34_SALER</name>
<evidence type="ECO:0000313" key="1">
    <source>
        <dbReference type="EMBL" id="SUG30380.1"/>
    </source>
</evidence>
<dbReference type="Proteomes" id="UP000255443">
    <property type="component" value="Unassembled WGS sequence"/>
</dbReference>
<gene>
    <name evidence="1" type="ORF">NCTC7303_02593</name>
</gene>
<dbReference type="EMBL" id="UGXC01000002">
    <property type="protein sequence ID" value="SUG30380.1"/>
    <property type="molecule type" value="Genomic_DNA"/>
</dbReference>
<protein>
    <submittedName>
        <fullName evidence="1">Bacteriophage DNA primase</fullName>
    </submittedName>
</protein>
<organism evidence="1 2">
    <name type="scientific">Salmonella enterica subsp. arizonae</name>
    <dbReference type="NCBI Taxonomy" id="59203"/>
    <lineage>
        <taxon>Bacteria</taxon>
        <taxon>Pseudomonadati</taxon>
        <taxon>Pseudomonadota</taxon>
        <taxon>Gammaproteobacteria</taxon>
        <taxon>Enterobacterales</taxon>
        <taxon>Enterobacteriaceae</taxon>
        <taxon>Salmonella</taxon>
    </lineage>
</organism>
<evidence type="ECO:0000313" key="2">
    <source>
        <dbReference type="Proteomes" id="UP000255443"/>
    </source>
</evidence>
<accession>A0A379SQ34</accession>